<reference evidence="3" key="1">
    <citation type="submission" date="2017-09" db="EMBL/GenBank/DDBJ databases">
        <authorList>
            <person name="Varghese N."/>
            <person name="Submissions S."/>
        </authorList>
    </citation>
    <scope>NUCLEOTIDE SEQUENCE [LARGE SCALE GENOMIC DNA]</scope>
    <source>
        <strain evidence="3">CGMCC 1.12803</strain>
    </source>
</reference>
<gene>
    <name evidence="2" type="ORF">SAMN06297358_1553</name>
</gene>
<dbReference type="AlphaFoldDB" id="A0A285ZXM8"/>
<evidence type="ECO:0000313" key="2">
    <source>
        <dbReference type="EMBL" id="SOD14395.1"/>
    </source>
</evidence>
<dbReference type="Gene3D" id="2.60.40.10">
    <property type="entry name" value="Immunoglobulins"/>
    <property type="match status" value="1"/>
</dbReference>
<organism evidence="2 3">
    <name type="scientific">Pedobacter xixiisoli</name>
    <dbReference type="NCBI Taxonomy" id="1476464"/>
    <lineage>
        <taxon>Bacteria</taxon>
        <taxon>Pseudomonadati</taxon>
        <taxon>Bacteroidota</taxon>
        <taxon>Sphingobacteriia</taxon>
        <taxon>Sphingobacteriales</taxon>
        <taxon>Sphingobacteriaceae</taxon>
        <taxon>Pedobacter</taxon>
    </lineage>
</organism>
<dbReference type="InterPro" id="IPR036179">
    <property type="entry name" value="Ig-like_dom_sf"/>
</dbReference>
<dbReference type="Pfam" id="PF13585">
    <property type="entry name" value="CHU_C"/>
    <property type="match status" value="1"/>
</dbReference>
<protein>
    <submittedName>
        <fullName evidence="2">Conserved repeat domain-containing protein/gliding motility-associated C-terminal domain-containing protein</fullName>
    </submittedName>
</protein>
<dbReference type="EMBL" id="OCMT01000002">
    <property type="protein sequence ID" value="SOD14395.1"/>
    <property type="molecule type" value="Genomic_DNA"/>
</dbReference>
<dbReference type="InterPro" id="IPR013783">
    <property type="entry name" value="Ig-like_fold"/>
</dbReference>
<dbReference type="Pfam" id="PF01345">
    <property type="entry name" value="DUF11"/>
    <property type="match status" value="1"/>
</dbReference>
<evidence type="ECO:0000313" key="3">
    <source>
        <dbReference type="Proteomes" id="UP000219281"/>
    </source>
</evidence>
<dbReference type="SUPFAM" id="SSF48726">
    <property type="entry name" value="Immunoglobulin"/>
    <property type="match status" value="1"/>
</dbReference>
<dbReference type="NCBIfam" id="TIGR04131">
    <property type="entry name" value="Bac_Flav_CTERM"/>
    <property type="match status" value="1"/>
</dbReference>
<name>A0A285ZXM8_9SPHI</name>
<dbReference type="InterPro" id="IPR047589">
    <property type="entry name" value="DUF11_rpt"/>
</dbReference>
<sequence length="297" mass="32768">MILLQVNLAKAQTIPHREFAGTPVTLRLANPDANFTYQWYRDGRALPGQTSSTLIVTETGNYRVMAINQGNCASDLSDVFSVFFMDSDLEVTKKSDARAVGPNETFEYIITAINHGNTDNTAVLVEDVLPSSLRFISVNKSEEVTYINGVIKWNIPLLVVNVPQELKIQVQGKIEGLVANTAKISSTSGLLDPIPSNNQDTDEKNIIGNIKVPNVITPNGDGKNDVLKIKGIELYKENSFAIFNRWGNEVFRSSGGYQNNWNGDGLSEGTYYYVLKLVSREGISSSVTGWITLLRDK</sequence>
<dbReference type="Proteomes" id="UP000219281">
    <property type="component" value="Unassembled WGS sequence"/>
</dbReference>
<proteinExistence type="predicted"/>
<dbReference type="RefSeq" id="WP_205943963.1">
    <property type="nucleotide sequence ID" value="NZ_SSBV01000002.1"/>
</dbReference>
<dbReference type="InterPro" id="IPR001434">
    <property type="entry name" value="OmcB-like_DUF11"/>
</dbReference>
<dbReference type="NCBIfam" id="TIGR01451">
    <property type="entry name" value="B_ant_repeat"/>
    <property type="match status" value="1"/>
</dbReference>
<accession>A0A285ZXM8</accession>
<feature type="domain" description="DUF11" evidence="1">
    <location>
        <begin position="88"/>
        <end position="201"/>
    </location>
</feature>
<keyword evidence="3" id="KW-1185">Reference proteome</keyword>
<dbReference type="InterPro" id="IPR026341">
    <property type="entry name" value="T9SS_type_B"/>
</dbReference>
<evidence type="ECO:0000259" key="1">
    <source>
        <dbReference type="Pfam" id="PF01345"/>
    </source>
</evidence>